<evidence type="ECO:0000256" key="1">
    <source>
        <dbReference type="SAM" id="MobiDB-lite"/>
    </source>
</evidence>
<dbReference type="Gene3D" id="1.10.472.10">
    <property type="entry name" value="Cyclin-like"/>
    <property type="match status" value="1"/>
</dbReference>
<organism evidence="2 3">
    <name type="scientific">Macrophomina phaseolina (strain MS6)</name>
    <name type="common">Charcoal rot fungus</name>
    <dbReference type="NCBI Taxonomy" id="1126212"/>
    <lineage>
        <taxon>Eukaryota</taxon>
        <taxon>Fungi</taxon>
        <taxon>Dikarya</taxon>
        <taxon>Ascomycota</taxon>
        <taxon>Pezizomycotina</taxon>
        <taxon>Dothideomycetes</taxon>
        <taxon>Dothideomycetes incertae sedis</taxon>
        <taxon>Botryosphaeriales</taxon>
        <taxon>Botryosphaeriaceae</taxon>
        <taxon>Macrophomina</taxon>
    </lineage>
</organism>
<evidence type="ECO:0000313" key="3">
    <source>
        <dbReference type="Proteomes" id="UP000007129"/>
    </source>
</evidence>
<dbReference type="OrthoDB" id="10581267at2759"/>
<dbReference type="InterPro" id="IPR013922">
    <property type="entry name" value="Cyclin_PHO80-like"/>
</dbReference>
<proteinExistence type="predicted"/>
<dbReference type="InParanoid" id="K2SPJ0"/>
<dbReference type="VEuPathDB" id="FungiDB:MPH_04041"/>
<protein>
    <submittedName>
        <fullName evidence="2">Cyclin PHO80-like protein</fullName>
    </submittedName>
</protein>
<comment type="caution">
    <text evidence="2">The sequence shown here is derived from an EMBL/GenBank/DDBJ whole genome shotgun (WGS) entry which is preliminary data.</text>
</comment>
<accession>K2SPJ0</accession>
<sequence>MTTSQASRSVSTMPRLPSSMLRPQSPFVIDELTHFYPEDAMNGGGPSQAYTLAQPSFAYDPQDMTYFIRECMSEIIDPHVPDDYDEPFNRWIAYMLACMQPELSSIMLALSYYESMFSSERMRVHEVAAADSLLATALILAEKVLRDCPWSNAAWSEVTTIPRRTLRELEELWCEEVGWRVQPFSWQRQMDEWSEDWRAWLEEDVGMDM</sequence>
<feature type="region of interest" description="Disordered" evidence="1">
    <location>
        <begin position="1"/>
        <end position="22"/>
    </location>
</feature>
<gene>
    <name evidence="2" type="ORF">MPH_04041</name>
</gene>
<reference evidence="2 3" key="1">
    <citation type="journal article" date="2012" name="BMC Genomics">
        <title>Tools to kill: Genome of one of the most destructive plant pathogenic fungi Macrophomina phaseolina.</title>
        <authorList>
            <person name="Islam M.S."/>
            <person name="Haque M.S."/>
            <person name="Islam M.M."/>
            <person name="Emdad E.M."/>
            <person name="Halim A."/>
            <person name="Hossen Q.M.M."/>
            <person name="Hossain M.Z."/>
            <person name="Ahmed B."/>
            <person name="Rahim S."/>
            <person name="Rahman M.S."/>
            <person name="Alam M.M."/>
            <person name="Hou S."/>
            <person name="Wan X."/>
            <person name="Saito J.A."/>
            <person name="Alam M."/>
        </authorList>
    </citation>
    <scope>NUCLEOTIDE SEQUENCE [LARGE SCALE GENOMIC DNA]</scope>
    <source>
        <strain evidence="2 3">MS6</strain>
    </source>
</reference>
<dbReference type="GO" id="GO:0019901">
    <property type="term" value="F:protein kinase binding"/>
    <property type="evidence" value="ECO:0007669"/>
    <property type="project" value="InterPro"/>
</dbReference>
<evidence type="ECO:0000313" key="2">
    <source>
        <dbReference type="EMBL" id="EKG18695.1"/>
    </source>
</evidence>
<dbReference type="Proteomes" id="UP000007129">
    <property type="component" value="Unassembled WGS sequence"/>
</dbReference>
<dbReference type="Pfam" id="PF08613">
    <property type="entry name" value="Cyclin"/>
    <property type="match status" value="1"/>
</dbReference>
<dbReference type="EMBL" id="AHHD01000180">
    <property type="protein sequence ID" value="EKG18695.1"/>
    <property type="molecule type" value="Genomic_DNA"/>
</dbReference>
<dbReference type="CDD" id="cd20557">
    <property type="entry name" value="CYCLIN_ScPCL1-like"/>
    <property type="match status" value="1"/>
</dbReference>
<dbReference type="HOGENOM" id="CLU_1315591_0_0_1"/>
<name>K2SPJ0_MACPH</name>
<feature type="compositionally biased region" description="Polar residues" evidence="1">
    <location>
        <begin position="1"/>
        <end position="12"/>
    </location>
</feature>
<dbReference type="AlphaFoldDB" id="K2SPJ0"/>